<dbReference type="SUPFAM" id="SSF56801">
    <property type="entry name" value="Acetyl-CoA synthetase-like"/>
    <property type="match status" value="1"/>
</dbReference>
<dbReference type="NCBIfam" id="NF004837">
    <property type="entry name" value="PRK06187.1"/>
    <property type="match status" value="1"/>
</dbReference>
<dbReference type="AlphaFoldDB" id="C0QKB7"/>
<dbReference type="PANTHER" id="PTHR43859">
    <property type="entry name" value="ACYL-ACTIVATING ENZYME"/>
    <property type="match status" value="1"/>
</dbReference>
<comment type="similarity">
    <text evidence="1">Belongs to the ATP-dependent AMP-binding enzyme family.</text>
</comment>
<dbReference type="STRING" id="177437.HRM2_08750"/>
<dbReference type="InterPro" id="IPR025110">
    <property type="entry name" value="AMP-bd_C"/>
</dbReference>
<evidence type="ECO:0000256" key="4">
    <source>
        <dbReference type="ARBA" id="ARBA00023098"/>
    </source>
</evidence>
<dbReference type="InterPro" id="IPR045851">
    <property type="entry name" value="AMP-bd_C_sf"/>
</dbReference>
<gene>
    <name evidence="7" type="primary">acsL1</name>
    <name evidence="7" type="ordered locus">HRM2_08750</name>
</gene>
<reference evidence="7 8" key="1">
    <citation type="journal article" date="2009" name="Environ. Microbiol.">
        <title>Genome sequence of Desulfobacterium autotrophicum HRM2, a marine sulfate reducer oxidizing organic carbon completely to carbon dioxide.</title>
        <authorList>
            <person name="Strittmatter A.W."/>
            <person name="Liesegang H."/>
            <person name="Rabus R."/>
            <person name="Decker I."/>
            <person name="Amann J."/>
            <person name="Andres S."/>
            <person name="Henne A."/>
            <person name="Fricke W.F."/>
            <person name="Martinez-Arias R."/>
            <person name="Bartels D."/>
            <person name="Goesmann A."/>
            <person name="Krause L."/>
            <person name="Puehler A."/>
            <person name="Klenk H.P."/>
            <person name="Richter M."/>
            <person name="Schuler M."/>
            <person name="Gloeckner F.O."/>
            <person name="Meyerdierks A."/>
            <person name="Gottschalk G."/>
            <person name="Amann R."/>
        </authorList>
    </citation>
    <scope>NUCLEOTIDE SEQUENCE [LARGE SCALE GENOMIC DNA]</scope>
    <source>
        <strain evidence="8">ATCC 43914 / DSM 3382 / HRM2</strain>
    </source>
</reference>
<keyword evidence="8" id="KW-1185">Reference proteome</keyword>
<proteinExistence type="inferred from homology"/>
<protein>
    <submittedName>
        <fullName evidence="7">AcsL1</fullName>
        <ecNumber evidence="7">6.2.1.3</ecNumber>
    </submittedName>
</protein>
<organism evidence="7 8">
    <name type="scientific">Desulforapulum autotrophicum (strain ATCC 43914 / DSM 3382 / VKM B-1955 / HRM2)</name>
    <name type="common">Desulfobacterium autotrophicum</name>
    <dbReference type="NCBI Taxonomy" id="177437"/>
    <lineage>
        <taxon>Bacteria</taxon>
        <taxon>Pseudomonadati</taxon>
        <taxon>Thermodesulfobacteriota</taxon>
        <taxon>Desulfobacteria</taxon>
        <taxon>Desulfobacterales</taxon>
        <taxon>Desulfobacteraceae</taxon>
        <taxon>Desulforapulum</taxon>
    </lineage>
</organism>
<keyword evidence="2 7" id="KW-0436">Ligase</keyword>
<name>C0QKB7_DESAH</name>
<dbReference type="Gene3D" id="3.30.300.30">
    <property type="match status" value="1"/>
</dbReference>
<dbReference type="eggNOG" id="COG0318">
    <property type="taxonomic scope" value="Bacteria"/>
</dbReference>
<dbReference type="KEGG" id="dat:HRM2_08750"/>
<dbReference type="Pfam" id="PF00501">
    <property type="entry name" value="AMP-binding"/>
    <property type="match status" value="1"/>
</dbReference>
<dbReference type="EMBL" id="CP001087">
    <property type="protein sequence ID" value="ACN13988.1"/>
    <property type="molecule type" value="Genomic_DNA"/>
</dbReference>
<evidence type="ECO:0000256" key="1">
    <source>
        <dbReference type="ARBA" id="ARBA00006432"/>
    </source>
</evidence>
<dbReference type="GO" id="GO:0004467">
    <property type="term" value="F:long-chain fatty acid-CoA ligase activity"/>
    <property type="evidence" value="ECO:0007669"/>
    <property type="project" value="UniProtKB-EC"/>
</dbReference>
<evidence type="ECO:0000259" key="5">
    <source>
        <dbReference type="Pfam" id="PF00501"/>
    </source>
</evidence>
<dbReference type="Pfam" id="PF13193">
    <property type="entry name" value="AMP-binding_C"/>
    <property type="match status" value="1"/>
</dbReference>
<dbReference type="InterPro" id="IPR042099">
    <property type="entry name" value="ANL_N_sf"/>
</dbReference>
<dbReference type="HOGENOM" id="CLU_000022_59_5_7"/>
<feature type="domain" description="AMP-binding enzyme C-terminal" evidence="6">
    <location>
        <begin position="435"/>
        <end position="510"/>
    </location>
</feature>
<accession>C0QKB7</accession>
<dbReference type="Proteomes" id="UP000000442">
    <property type="component" value="Chromosome"/>
</dbReference>
<evidence type="ECO:0000313" key="7">
    <source>
        <dbReference type="EMBL" id="ACN13988.1"/>
    </source>
</evidence>
<evidence type="ECO:0000256" key="2">
    <source>
        <dbReference type="ARBA" id="ARBA00022598"/>
    </source>
</evidence>
<dbReference type="OrthoDB" id="5483897at2"/>
<dbReference type="RefSeq" id="WP_012663228.1">
    <property type="nucleotide sequence ID" value="NC_012108.1"/>
</dbReference>
<dbReference type="FunFam" id="3.30.300.30:FF:000008">
    <property type="entry name" value="2,3-dihydroxybenzoate-AMP ligase"/>
    <property type="match status" value="1"/>
</dbReference>
<evidence type="ECO:0000259" key="6">
    <source>
        <dbReference type="Pfam" id="PF13193"/>
    </source>
</evidence>
<feature type="domain" description="AMP-dependent synthetase/ligase" evidence="5">
    <location>
        <begin position="12"/>
        <end position="385"/>
    </location>
</feature>
<keyword evidence="3" id="KW-0276">Fatty acid metabolism</keyword>
<evidence type="ECO:0000313" key="8">
    <source>
        <dbReference type="Proteomes" id="UP000000442"/>
    </source>
</evidence>
<keyword evidence="4" id="KW-0443">Lipid metabolism</keyword>
<dbReference type="EC" id="6.2.1.3" evidence="7"/>
<dbReference type="Gene3D" id="3.40.50.12780">
    <property type="entry name" value="N-terminal domain of ligase-like"/>
    <property type="match status" value="1"/>
</dbReference>
<dbReference type="InterPro" id="IPR000873">
    <property type="entry name" value="AMP-dep_synth/lig_dom"/>
</dbReference>
<sequence length="520" mass="58468">MQVPMTPARILKRAVKLYADKTAVVDGEIRLTYRMVQQRVNRVVHAIEDLGLEPDARIAVVDYNTHRYMELYFGASLSGRILSPLNIRLSEDEYAYILENSRAEAVIFHRDFKPIMERVSRRVSTVKHWFIAEGEASESWITNTYESLMDSASSESVTDKIVDENATLNLYYTSGTTGRPKGVELTHRNIYANALTTIISFKIDDATTWHHIAPLFHLADAFFIWSVTFQGGCHVMQRTFVPREVLATMARERVVAAMMVPTMINFLLDVPEIGNYDLSALEWIMVGGAPMSPANAERMMEKLGCRYVSGYGLTETTPLLTVGHLKSTLTDNPQKERLEFITRTGLEVIGVDLRVVDENGQDVPWDGVSVGEILVSGDNVMKGYWEMPLETEQAIQNGYFFTGDLACVDSEGYILIVDRAKDIIISGGENIGSVEVENAIYTHPDVLECAVIRMADERWGEVPKAVVVLRQNARVTEQELMDHTRKHLAGFKVPKKIVFVNELPKTGSGKILKVKLREKS</sequence>
<dbReference type="PANTHER" id="PTHR43859:SF4">
    <property type="entry name" value="BUTANOATE--COA LIGASE AAE1-RELATED"/>
    <property type="match status" value="1"/>
</dbReference>
<evidence type="ECO:0000256" key="3">
    <source>
        <dbReference type="ARBA" id="ARBA00022832"/>
    </source>
</evidence>